<feature type="compositionally biased region" description="Pro residues" evidence="33">
    <location>
        <begin position="267"/>
        <end position="277"/>
    </location>
</feature>
<evidence type="ECO:0000256" key="3">
    <source>
        <dbReference type="ARBA" id="ARBA00004240"/>
    </source>
</evidence>
<keyword evidence="16" id="KW-0221">Differentiation</keyword>
<dbReference type="GO" id="GO:0000045">
    <property type="term" value="P:autophagosome assembly"/>
    <property type="evidence" value="ECO:0007669"/>
    <property type="project" value="Ensembl"/>
</dbReference>
<evidence type="ECO:0000313" key="34">
    <source>
        <dbReference type="Ensembl" id="ENSCHIP00000016753.1"/>
    </source>
</evidence>
<dbReference type="GO" id="GO:0005783">
    <property type="term" value="C:endoplasmic reticulum"/>
    <property type="evidence" value="ECO:0007669"/>
    <property type="project" value="UniProtKB-SubCell"/>
</dbReference>
<dbReference type="FunFam" id="2.130.10.10:FF:000057">
    <property type="entry name" value="Activating molecule in BECN1-regulated autophagy protein 1 isoform X1"/>
    <property type="match status" value="1"/>
</dbReference>
<evidence type="ECO:0000256" key="15">
    <source>
        <dbReference type="ARBA" id="ARBA00022737"/>
    </source>
</evidence>
<dbReference type="GO" id="GO:0030154">
    <property type="term" value="P:cell differentiation"/>
    <property type="evidence" value="ECO:0007669"/>
    <property type="project" value="UniProtKB-KW"/>
</dbReference>
<dbReference type="InterPro" id="IPR052596">
    <property type="entry name" value="AMBRA1_autophagy"/>
</dbReference>
<evidence type="ECO:0000256" key="11">
    <source>
        <dbReference type="ARBA" id="ARBA00022490"/>
    </source>
</evidence>
<dbReference type="PANTHER" id="PTHR22874:SF1">
    <property type="entry name" value="ACTIVATING MOLECULE IN BECN1-REGULATED AUTOPHAGY PROTEIN 1"/>
    <property type="match status" value="1"/>
</dbReference>
<feature type="compositionally biased region" description="Polar residues" evidence="33">
    <location>
        <begin position="664"/>
        <end position="674"/>
    </location>
</feature>
<dbReference type="GO" id="GO:0019903">
    <property type="term" value="F:protein phosphatase binding"/>
    <property type="evidence" value="ECO:0007669"/>
    <property type="project" value="Ensembl"/>
</dbReference>
<keyword evidence="19" id="KW-0832">Ubl conjugation</keyword>
<dbReference type="STRING" id="9925.ENSCHIP00000016753"/>
<dbReference type="GO" id="GO:0000423">
    <property type="term" value="P:mitophagy"/>
    <property type="evidence" value="ECO:0007669"/>
    <property type="project" value="Ensembl"/>
</dbReference>
<dbReference type="Bgee" id="ENSCHIG00000016854">
    <property type="expression patterns" value="Expressed in ovary and 17 other cell types or tissues"/>
</dbReference>
<evidence type="ECO:0000256" key="32">
    <source>
        <dbReference type="PROSITE-ProRule" id="PRU00221"/>
    </source>
</evidence>
<keyword evidence="18" id="KW-0256">Endoplasmic reticulum</keyword>
<evidence type="ECO:0000256" key="26">
    <source>
        <dbReference type="ARBA" id="ARBA00023212"/>
    </source>
</evidence>
<feature type="region of interest" description="Disordered" evidence="33">
    <location>
        <begin position="457"/>
        <end position="494"/>
    </location>
</feature>
<gene>
    <name evidence="34" type="primary">AMBRA1</name>
</gene>
<dbReference type="GO" id="GO:0005930">
    <property type="term" value="C:axoneme"/>
    <property type="evidence" value="ECO:0007669"/>
    <property type="project" value="Ensembl"/>
</dbReference>
<keyword evidence="29" id="KW-0968">Cytoplasmic vesicle</keyword>
<evidence type="ECO:0000256" key="13">
    <source>
        <dbReference type="ARBA" id="ARBA00022553"/>
    </source>
</evidence>
<keyword evidence="28" id="KW-0131">Cell cycle</keyword>
<evidence type="ECO:0000256" key="31">
    <source>
        <dbReference type="ARBA" id="ARBA00074540"/>
    </source>
</evidence>
<keyword evidence="27" id="KW-0539">Nucleus</keyword>
<dbReference type="GO" id="GO:0045591">
    <property type="term" value="P:positive regulation of regulatory T cell differentiation"/>
    <property type="evidence" value="ECO:0007669"/>
    <property type="project" value="Ensembl"/>
</dbReference>
<evidence type="ECO:0000256" key="17">
    <source>
        <dbReference type="ARBA" id="ARBA00022786"/>
    </source>
</evidence>
<dbReference type="GO" id="GO:2000045">
    <property type="term" value="P:regulation of G1/S transition of mitotic cell cycle"/>
    <property type="evidence" value="ECO:0007669"/>
    <property type="project" value="Ensembl"/>
</dbReference>
<dbReference type="GO" id="GO:0045335">
    <property type="term" value="C:phagocytic vesicle"/>
    <property type="evidence" value="ECO:0007669"/>
    <property type="project" value="Ensembl"/>
</dbReference>
<keyword evidence="24" id="KW-0496">Mitochondrion</keyword>
<feature type="compositionally biased region" description="Polar residues" evidence="33">
    <location>
        <begin position="457"/>
        <end position="467"/>
    </location>
</feature>
<protein>
    <recommendedName>
        <fullName evidence="31">Activating molecule in BECN1-regulated autophagy protein 1</fullName>
    </recommendedName>
</protein>
<dbReference type="SMART" id="SM00320">
    <property type="entry name" value="WD40"/>
    <property type="match status" value="3"/>
</dbReference>
<dbReference type="PROSITE" id="PS50082">
    <property type="entry name" value="WD_REPEATS_2"/>
    <property type="match status" value="1"/>
</dbReference>
<evidence type="ECO:0000313" key="35">
    <source>
        <dbReference type="Proteomes" id="UP000291000"/>
    </source>
</evidence>
<evidence type="ECO:0000256" key="14">
    <source>
        <dbReference type="ARBA" id="ARBA00022574"/>
    </source>
</evidence>
<reference evidence="34" key="3">
    <citation type="submission" date="2025-09" db="UniProtKB">
        <authorList>
            <consortium name="Ensembl"/>
        </authorList>
    </citation>
    <scope>IDENTIFICATION</scope>
</reference>
<keyword evidence="35" id="KW-1185">Reference proteome</keyword>
<keyword evidence="15" id="KW-0677">Repeat</keyword>
<feature type="region of interest" description="Disordered" evidence="33">
    <location>
        <begin position="325"/>
        <end position="413"/>
    </location>
</feature>
<evidence type="ECO:0000256" key="7">
    <source>
        <dbReference type="ARBA" id="ARBA00004514"/>
    </source>
</evidence>
<evidence type="ECO:0000256" key="19">
    <source>
        <dbReference type="ARBA" id="ARBA00022843"/>
    </source>
</evidence>
<evidence type="ECO:0000256" key="1">
    <source>
        <dbReference type="ARBA" id="ARBA00004123"/>
    </source>
</evidence>
<evidence type="ECO:0000256" key="20">
    <source>
        <dbReference type="ARBA" id="ARBA00022902"/>
    </source>
</evidence>
<keyword evidence="23" id="KW-0805">Transcription regulation</keyword>
<feature type="region of interest" description="Disordered" evidence="33">
    <location>
        <begin position="606"/>
        <end position="644"/>
    </location>
</feature>
<keyword evidence="25" id="KW-0804">Transcription</keyword>
<dbReference type="GO" id="GO:0072542">
    <property type="term" value="F:protein phosphatase activator activity"/>
    <property type="evidence" value="ECO:0007669"/>
    <property type="project" value="Ensembl"/>
</dbReference>
<dbReference type="GO" id="GO:0021915">
    <property type="term" value="P:neural tube development"/>
    <property type="evidence" value="ECO:0007669"/>
    <property type="project" value="Ensembl"/>
</dbReference>
<organism evidence="34 35">
    <name type="scientific">Capra hircus</name>
    <name type="common">Goat</name>
    <dbReference type="NCBI Taxonomy" id="9925"/>
    <lineage>
        <taxon>Eukaryota</taxon>
        <taxon>Metazoa</taxon>
        <taxon>Chordata</taxon>
        <taxon>Craniata</taxon>
        <taxon>Vertebrata</taxon>
        <taxon>Euteleostomi</taxon>
        <taxon>Mammalia</taxon>
        <taxon>Eutheria</taxon>
        <taxon>Laurasiatheria</taxon>
        <taxon>Artiodactyla</taxon>
        <taxon>Ruminantia</taxon>
        <taxon>Pecora</taxon>
        <taxon>Bovidae</taxon>
        <taxon>Caprinae</taxon>
        <taxon>Capra</taxon>
    </lineage>
</organism>
<feature type="compositionally biased region" description="Polar residues" evidence="33">
    <location>
        <begin position="339"/>
        <end position="348"/>
    </location>
</feature>
<dbReference type="GO" id="GO:0005739">
    <property type="term" value="C:mitochondrion"/>
    <property type="evidence" value="ECO:0007669"/>
    <property type="project" value="UniProtKB-SubCell"/>
</dbReference>
<dbReference type="GO" id="GO:1901526">
    <property type="term" value="P:positive regulation of mitophagy"/>
    <property type="evidence" value="ECO:0007669"/>
    <property type="project" value="Ensembl"/>
</dbReference>
<evidence type="ECO:0000256" key="4">
    <source>
        <dbReference type="ARBA" id="ARBA00004245"/>
    </source>
</evidence>
<evidence type="ECO:0000256" key="21">
    <source>
        <dbReference type="ARBA" id="ARBA00022949"/>
    </source>
</evidence>
<evidence type="ECO:0000256" key="16">
    <source>
        <dbReference type="ARBA" id="ARBA00022782"/>
    </source>
</evidence>
<feature type="region of interest" description="Disordered" evidence="33">
    <location>
        <begin position="538"/>
        <end position="561"/>
    </location>
</feature>
<dbReference type="GO" id="GO:0043161">
    <property type="term" value="P:proteasome-mediated ubiquitin-dependent protein catabolic process"/>
    <property type="evidence" value="ECO:0007669"/>
    <property type="project" value="Ensembl"/>
</dbReference>
<dbReference type="GO" id="GO:1904544">
    <property type="term" value="P:positive regulation of free ubiquitin chain polymerization"/>
    <property type="evidence" value="ECO:0007669"/>
    <property type="project" value="Ensembl"/>
</dbReference>
<evidence type="ECO:0000256" key="24">
    <source>
        <dbReference type="ARBA" id="ARBA00023128"/>
    </source>
</evidence>
<evidence type="ECO:0000256" key="22">
    <source>
        <dbReference type="ARBA" id="ARBA00023006"/>
    </source>
</evidence>
<keyword evidence="22" id="KW-0072">Autophagy</keyword>
<dbReference type="InterPro" id="IPR036322">
    <property type="entry name" value="WD40_repeat_dom_sf"/>
</dbReference>
<keyword evidence="26" id="KW-0206">Cytoskeleton</keyword>
<dbReference type="PROSITE" id="PS50294">
    <property type="entry name" value="WD_REPEATS_REGION"/>
    <property type="match status" value="1"/>
</dbReference>
<feature type="compositionally biased region" description="Polar residues" evidence="33">
    <location>
        <begin position="547"/>
        <end position="561"/>
    </location>
</feature>
<evidence type="ECO:0000256" key="6">
    <source>
        <dbReference type="ARBA" id="ARBA00004419"/>
    </source>
</evidence>
<dbReference type="SUPFAM" id="SSF50978">
    <property type="entry name" value="WD40 repeat-like"/>
    <property type="match status" value="1"/>
</dbReference>
<dbReference type="GO" id="GO:0005925">
    <property type="term" value="C:focal adhesion"/>
    <property type="evidence" value="ECO:0007669"/>
    <property type="project" value="UniProtKB-SubCell"/>
</dbReference>
<evidence type="ECO:0000256" key="2">
    <source>
        <dbReference type="ARBA" id="ARBA00004173"/>
    </source>
</evidence>
<dbReference type="Ensembl" id="ENSCHIT00000024562.1">
    <property type="protein sequence ID" value="ENSCHIP00000016753.1"/>
    <property type="gene ID" value="ENSCHIG00000016854.1"/>
</dbReference>
<dbReference type="GO" id="GO:0051020">
    <property type="term" value="F:GTPase binding"/>
    <property type="evidence" value="ECO:0007669"/>
    <property type="project" value="Ensembl"/>
</dbReference>
<keyword evidence="14 32" id="KW-0853">WD repeat</keyword>
<evidence type="ECO:0000256" key="12">
    <source>
        <dbReference type="ARBA" id="ARBA00022499"/>
    </source>
</evidence>
<evidence type="ECO:0000256" key="8">
    <source>
        <dbReference type="ARBA" id="ARBA00004906"/>
    </source>
</evidence>
<dbReference type="GO" id="GO:0043524">
    <property type="term" value="P:negative regulation of neuron apoptotic process"/>
    <property type="evidence" value="ECO:0007669"/>
    <property type="project" value="Ensembl"/>
</dbReference>
<accession>A0A452EXT2</accession>
<dbReference type="GeneTree" id="ENSGT00390000016223"/>
<dbReference type="GO" id="GO:0006357">
    <property type="term" value="P:regulation of transcription by RNA polymerase II"/>
    <property type="evidence" value="ECO:0007669"/>
    <property type="project" value="Ensembl"/>
</dbReference>
<keyword evidence="17" id="KW-0833">Ubl conjugation pathway</keyword>
<keyword evidence="11" id="KW-0963">Cytoplasm</keyword>
<feature type="compositionally biased region" description="Low complexity" evidence="33">
    <location>
        <begin position="1061"/>
        <end position="1073"/>
    </location>
</feature>
<dbReference type="Proteomes" id="UP000291000">
    <property type="component" value="Chromosome 15"/>
</dbReference>
<feature type="region of interest" description="Disordered" evidence="33">
    <location>
        <begin position="1197"/>
        <end position="1300"/>
    </location>
</feature>
<evidence type="ECO:0000256" key="9">
    <source>
        <dbReference type="ARBA" id="ARBA00022473"/>
    </source>
</evidence>
<dbReference type="InterPro" id="IPR019775">
    <property type="entry name" value="WD40_repeat_CS"/>
</dbReference>
<evidence type="ECO:0000256" key="29">
    <source>
        <dbReference type="ARBA" id="ARBA00023329"/>
    </source>
</evidence>
<proteinExistence type="inferred from homology"/>
<evidence type="ECO:0000256" key="30">
    <source>
        <dbReference type="ARBA" id="ARBA00061691"/>
    </source>
</evidence>
<feature type="region of interest" description="Disordered" evidence="33">
    <location>
        <begin position="254"/>
        <end position="283"/>
    </location>
</feature>
<keyword evidence="20" id="KW-0524">Neurogenesis</keyword>
<dbReference type="GO" id="GO:0008285">
    <property type="term" value="P:negative regulation of cell population proliferation"/>
    <property type="evidence" value="ECO:0007669"/>
    <property type="project" value="Ensembl"/>
</dbReference>
<dbReference type="GO" id="GO:0080008">
    <property type="term" value="C:Cul4-RING E3 ubiquitin ligase complex"/>
    <property type="evidence" value="ECO:0007669"/>
    <property type="project" value="Ensembl"/>
</dbReference>
<reference evidence="34" key="2">
    <citation type="submission" date="2025-08" db="UniProtKB">
        <authorList>
            <consortium name="Ensembl"/>
        </authorList>
    </citation>
    <scope>IDENTIFICATION</scope>
</reference>
<keyword evidence="21" id="KW-0965">Cell junction</keyword>
<dbReference type="PROSITE" id="PS00678">
    <property type="entry name" value="WD_REPEATS_1"/>
    <property type="match status" value="1"/>
</dbReference>
<name>A0A452EXT2_CAPHI</name>
<dbReference type="GO" id="GO:0000082">
    <property type="term" value="P:G1/S transition of mitotic cell cycle"/>
    <property type="evidence" value="ECO:0007669"/>
    <property type="project" value="Ensembl"/>
</dbReference>
<dbReference type="InterPro" id="IPR001680">
    <property type="entry name" value="WD40_rpt"/>
</dbReference>
<keyword evidence="12" id="KW-1017">Isopeptide bond</keyword>
<dbReference type="GO" id="GO:0005829">
    <property type="term" value="C:cytosol"/>
    <property type="evidence" value="ECO:0007669"/>
    <property type="project" value="UniProtKB-SubCell"/>
</dbReference>
<evidence type="ECO:0000256" key="33">
    <source>
        <dbReference type="SAM" id="MobiDB-lite"/>
    </source>
</evidence>
<comment type="pathway">
    <text evidence="8">Protein modification; protein ubiquitination.</text>
</comment>
<keyword evidence="13" id="KW-0597">Phosphoprotein</keyword>
<dbReference type="PANTHER" id="PTHR22874">
    <property type="entry name" value="ACTIVATING MOLECULE IN BECN1-REGULATED AUTOPHAGY PROTEIN 1"/>
    <property type="match status" value="1"/>
</dbReference>
<evidence type="ECO:0000256" key="25">
    <source>
        <dbReference type="ARBA" id="ARBA00023163"/>
    </source>
</evidence>
<feature type="compositionally biased region" description="Polar residues" evidence="33">
    <location>
        <begin position="254"/>
        <end position="264"/>
    </location>
</feature>
<keyword evidence="9" id="KW-0217">Developmental protein</keyword>
<evidence type="ECO:0000256" key="5">
    <source>
        <dbReference type="ARBA" id="ARBA00004246"/>
    </source>
</evidence>
<feature type="repeat" description="WD" evidence="32">
    <location>
        <begin position="91"/>
        <end position="125"/>
    </location>
</feature>
<dbReference type="GO" id="GO:0005634">
    <property type="term" value="C:nucleus"/>
    <property type="evidence" value="ECO:0007669"/>
    <property type="project" value="UniProtKB-SubCell"/>
</dbReference>
<dbReference type="InterPro" id="IPR015943">
    <property type="entry name" value="WD40/YVTN_repeat-like_dom_sf"/>
</dbReference>
<dbReference type="Gene3D" id="2.130.10.10">
    <property type="entry name" value="YVTN repeat-like/Quinoprotein amine dehydrogenase"/>
    <property type="match status" value="1"/>
</dbReference>
<feature type="region of interest" description="Disordered" evidence="33">
    <location>
        <begin position="1060"/>
        <end position="1079"/>
    </location>
</feature>
<dbReference type="GO" id="GO:0098780">
    <property type="term" value="P:response to mitochondrial depolarisation"/>
    <property type="evidence" value="ECO:0007669"/>
    <property type="project" value="Ensembl"/>
</dbReference>
<keyword evidence="10" id="KW-0488">Methylation</keyword>
<dbReference type="GO" id="GO:0031625">
    <property type="term" value="F:ubiquitin protein ligase binding"/>
    <property type="evidence" value="ECO:0007669"/>
    <property type="project" value="Ensembl"/>
</dbReference>
<evidence type="ECO:0000256" key="28">
    <source>
        <dbReference type="ARBA" id="ARBA00023306"/>
    </source>
</evidence>
<evidence type="ECO:0000256" key="10">
    <source>
        <dbReference type="ARBA" id="ARBA00022481"/>
    </source>
</evidence>
<dbReference type="Pfam" id="PF00400">
    <property type="entry name" value="WD40"/>
    <property type="match status" value="1"/>
</dbReference>
<feature type="region of interest" description="Disordered" evidence="33">
    <location>
        <begin position="747"/>
        <end position="796"/>
    </location>
</feature>
<feature type="region of interest" description="Disordered" evidence="33">
    <location>
        <begin position="664"/>
        <end position="688"/>
    </location>
</feature>
<evidence type="ECO:0000256" key="23">
    <source>
        <dbReference type="ARBA" id="ARBA00023015"/>
    </source>
</evidence>
<dbReference type="GO" id="GO:1990756">
    <property type="term" value="F:ubiquitin-like ligase-substrate adaptor activity"/>
    <property type="evidence" value="ECO:0007669"/>
    <property type="project" value="Ensembl"/>
</dbReference>
<reference evidence="34 35" key="1">
    <citation type="submission" date="2016-04" db="EMBL/GenBank/DDBJ databases">
        <title>Polished mammalian reference genomes with single-molecule sequencing and chromosome conformation capture applied to the Capra hircus genome.</title>
        <authorList>
            <person name="Bickhart D.M."/>
            <person name="Koren S."/>
            <person name="Rosen B."/>
            <person name="Hastie A."/>
            <person name="Liachko I."/>
            <person name="Sullivan S.T."/>
            <person name="Burton J."/>
            <person name="Sayre B.L."/>
            <person name="Huson H.J."/>
            <person name="Lee J."/>
            <person name="Lam E."/>
            <person name="Kelley C.M."/>
            <person name="Hutchison J.L."/>
            <person name="Zhou Y."/>
            <person name="Sun J."/>
            <person name="Crisa A."/>
            <person name="Schwartz J.C."/>
            <person name="Hammond J.A."/>
            <person name="Schroeder S.G."/>
            <person name="Liu G.E."/>
            <person name="Dunham M."/>
            <person name="Shendure J."/>
            <person name="Sonstegard T.S."/>
            <person name="Phillippy A.M."/>
            <person name="Van Tassell C.P."/>
            <person name="Smith T.P."/>
        </authorList>
    </citation>
    <scope>NUCLEOTIDE SEQUENCE [LARGE SCALE GENOMIC DNA]</scope>
</reference>
<dbReference type="GO" id="GO:0005776">
    <property type="term" value="C:autophagosome"/>
    <property type="evidence" value="ECO:0007669"/>
    <property type="project" value="UniProtKB-SubCell"/>
</dbReference>
<dbReference type="GO" id="GO:0000209">
    <property type="term" value="P:protein polyubiquitination"/>
    <property type="evidence" value="ECO:0007669"/>
    <property type="project" value="Ensembl"/>
</dbReference>
<evidence type="ECO:0000256" key="27">
    <source>
        <dbReference type="ARBA" id="ARBA00023242"/>
    </source>
</evidence>
<dbReference type="GO" id="GO:0051897">
    <property type="term" value="P:positive regulation of phosphatidylinositol 3-kinase/protein kinase B signal transduction"/>
    <property type="evidence" value="ECO:0007669"/>
    <property type="project" value="Ensembl"/>
</dbReference>
<sequence>MKVVPEKNAVRILWGRERGTRTFGAQRLLQELVEDKTRCMKWEGKRVELPDSPRSTFLLAFSPDRTLLASTHVNHNIYITEVKTGKCVHSLIGHRRTPWCVTFHPTISGLIASGCLDGEVRIWDLHGGSESWFTDSNNAIASLAFHPTAQLLLIATANEIHFWDWSRREPFAVVKTASEMERVRLVRFDPLGHYLLTAIVNPSNQQGDDEPEIPIDGTELSHYRQRALLQSQPVRRTPLLHNFLHMLSSRSSGIQVGEQSTVQDPATPSPPPPPPQPSTERPRTSACIRLRQRVSHPTAECCQHLGILCLCSRCSGTRGPSLLPHQDSVPPASARAPTPSFSFVQTEPFQPPEQASPAPHDPGLLSRPSAFSTVQSSTAGNTLRNLSLGPPRRSLAGPLSGHPSRYHRDIAPGLTGSEWTRTVLSLNSRSEAESMPPPRTSASSVSLLSVLRQQEGGSQASVYTSATEGRGFPASGLAAESDGGNGSSQNNSGSIRHELQCDLRRFFLEYDRLQELDQSLSGEAPQAQQAQEMLNNNLESERPGPSHQPTPHSSENNSNLSRGHLNRCRACHNLLTFNNDTLRWERSTPNYSSGEASSSWQVPGTFEGMAAGGSQLPPLERTEGQTASSSRLELGSSAGPQEERTVGVAFNQETGHWERIYTQASRPGTVSQEALHQDLPEESAEEDSLRRRLLESSLISLSRYDGAGSREHPIYPDPARLSPAAYYAQRMIQYLSRRDSIRQRSMRYQQNRLRSSTSSSSSDNQGPSVEGTDLEFEDFEDSGDRSRHRAPRNARMSAPSLGRFVPRRFLLPEYLPYAGIFHERGQPGLATHSSVNRVLAGAVIGDGQSAVASNIANTTYRLQWWDFTKFDLPEISNASVNVLVQNCKIYNDASCDISADGQLLAAFIPSSQRGFPDEGILAVYSLAPHNLGEMLYTKRFGPNAISVSLSPMGRYVMVGLASRRILLHPSTEHMVAQVFRLQQAHGGETSMRRVFNVLYPMPADQRRHVSINSARWLPEPGLGLAYGTNKGDLVICRPEASSSGVEYYWDQLNETVFTVHSSSRSSERPGTSRATWRTDRDMGLMNAIGLQPRNPTTSVTSQGTQTLALQLQNAETQTEREIQEPGAAASGPGEGRSRPGGREGSDYGASGEDALSRIQRLMAEGGMTAVVQREQSTTMASMGGFGNNIIVSHRIHRSSQTGAEPGAARAPSPQPSTSRGLLPEAGQLAERGLSPRTASWERPATPGREPALPSSSSAPPPAPLPSTEGPTPPRCDLTNSNHLPDGRGEAAGPGGEPRDR</sequence>
<evidence type="ECO:0000256" key="18">
    <source>
        <dbReference type="ARBA" id="ARBA00022824"/>
    </source>
</evidence>
<comment type="subcellular location">
    <subcellularLocation>
        <location evidence="5">Cell junction</location>
        <location evidence="5">Focal adhesion</location>
    </subcellularLocation>
    <subcellularLocation>
        <location evidence="4">Cytoplasm</location>
        <location evidence="4">Cytoskeleton</location>
    </subcellularLocation>
    <subcellularLocation>
        <location evidence="7">Cytoplasm</location>
        <location evidence="7">Cytosol</location>
    </subcellularLocation>
    <subcellularLocation>
        <location evidence="6">Cytoplasmic vesicle</location>
        <location evidence="6">Autophagosome</location>
    </subcellularLocation>
    <subcellularLocation>
        <location evidence="3">Endoplasmic reticulum</location>
    </subcellularLocation>
    <subcellularLocation>
        <location evidence="2">Mitochondrion</location>
    </subcellularLocation>
    <subcellularLocation>
        <location evidence="1">Nucleus</location>
    </subcellularLocation>
</comment>
<feature type="compositionally biased region" description="Acidic residues" evidence="33">
    <location>
        <begin position="772"/>
        <end position="781"/>
    </location>
</feature>
<comment type="similarity">
    <text evidence="30">Belongs to the WD repeat AMBRA1 family.</text>
</comment>
<feature type="region of interest" description="Disordered" evidence="33">
    <location>
        <begin position="1112"/>
        <end position="1150"/>
    </location>
</feature>
<dbReference type="EMBL" id="LWLT01000015">
    <property type="status" value="NOT_ANNOTATED_CDS"/>
    <property type="molecule type" value="Genomic_DNA"/>
</dbReference>
<feature type="compositionally biased region" description="Gly residues" evidence="33">
    <location>
        <begin position="1289"/>
        <end position="1300"/>
    </location>
</feature>
<feature type="compositionally biased region" description="Polar residues" evidence="33">
    <location>
        <begin position="369"/>
        <end position="385"/>
    </location>
</feature>
<feature type="compositionally biased region" description="Basic and acidic residues" evidence="33">
    <location>
        <begin position="1135"/>
        <end position="1145"/>
    </location>
</feature>